<evidence type="ECO:0000313" key="2">
    <source>
        <dbReference type="EMBL" id="KAK2657851.1"/>
    </source>
</evidence>
<sequence length="71" mass="7914">MEVAEAKAIFKGLSMASNLGLFHVQVEYDAVGVVKLYKDWVTGQPIQLQELNARMRNNAQLLNAPNLIIVM</sequence>
<gene>
    <name evidence="2" type="ORF">Ddye_010903</name>
</gene>
<evidence type="ECO:0000313" key="3">
    <source>
        <dbReference type="Proteomes" id="UP001280121"/>
    </source>
</evidence>
<reference evidence="2" key="1">
    <citation type="journal article" date="2023" name="Plant J.">
        <title>Genome sequences and population genomics provide insights into the demographic history, inbreeding, and mutation load of two 'living fossil' tree species of Dipteronia.</title>
        <authorList>
            <person name="Feng Y."/>
            <person name="Comes H.P."/>
            <person name="Chen J."/>
            <person name="Zhu S."/>
            <person name="Lu R."/>
            <person name="Zhang X."/>
            <person name="Li P."/>
            <person name="Qiu J."/>
            <person name="Olsen K.M."/>
            <person name="Qiu Y."/>
        </authorList>
    </citation>
    <scope>NUCLEOTIDE SEQUENCE</scope>
    <source>
        <strain evidence="2">KIB01</strain>
    </source>
</reference>
<dbReference type="GO" id="GO:0004523">
    <property type="term" value="F:RNA-DNA hybrid ribonuclease activity"/>
    <property type="evidence" value="ECO:0007669"/>
    <property type="project" value="InterPro"/>
</dbReference>
<organism evidence="2 3">
    <name type="scientific">Dipteronia dyeriana</name>
    <dbReference type="NCBI Taxonomy" id="168575"/>
    <lineage>
        <taxon>Eukaryota</taxon>
        <taxon>Viridiplantae</taxon>
        <taxon>Streptophyta</taxon>
        <taxon>Embryophyta</taxon>
        <taxon>Tracheophyta</taxon>
        <taxon>Spermatophyta</taxon>
        <taxon>Magnoliopsida</taxon>
        <taxon>eudicotyledons</taxon>
        <taxon>Gunneridae</taxon>
        <taxon>Pentapetalae</taxon>
        <taxon>rosids</taxon>
        <taxon>malvids</taxon>
        <taxon>Sapindales</taxon>
        <taxon>Sapindaceae</taxon>
        <taxon>Hippocastanoideae</taxon>
        <taxon>Acereae</taxon>
        <taxon>Dipteronia</taxon>
    </lineage>
</organism>
<feature type="domain" description="RNase H type-1" evidence="1">
    <location>
        <begin position="2"/>
        <end position="41"/>
    </location>
</feature>
<dbReference type="GO" id="GO:0003676">
    <property type="term" value="F:nucleic acid binding"/>
    <property type="evidence" value="ECO:0007669"/>
    <property type="project" value="InterPro"/>
</dbReference>
<dbReference type="EMBL" id="JANJYI010000003">
    <property type="protein sequence ID" value="KAK2657851.1"/>
    <property type="molecule type" value="Genomic_DNA"/>
</dbReference>
<dbReference type="Pfam" id="PF13456">
    <property type="entry name" value="RVT_3"/>
    <property type="match status" value="1"/>
</dbReference>
<evidence type="ECO:0000259" key="1">
    <source>
        <dbReference type="Pfam" id="PF13456"/>
    </source>
</evidence>
<dbReference type="InterPro" id="IPR002156">
    <property type="entry name" value="RNaseH_domain"/>
</dbReference>
<comment type="caution">
    <text evidence="2">The sequence shown here is derived from an EMBL/GenBank/DDBJ whole genome shotgun (WGS) entry which is preliminary data.</text>
</comment>
<name>A0AAE0CNQ2_9ROSI</name>
<proteinExistence type="predicted"/>
<dbReference type="Proteomes" id="UP001280121">
    <property type="component" value="Unassembled WGS sequence"/>
</dbReference>
<protein>
    <recommendedName>
        <fullName evidence="1">RNase H type-1 domain-containing protein</fullName>
    </recommendedName>
</protein>
<accession>A0AAE0CNQ2</accession>
<keyword evidence="3" id="KW-1185">Reference proteome</keyword>
<dbReference type="AlphaFoldDB" id="A0AAE0CNQ2"/>